<evidence type="ECO:0000259" key="2">
    <source>
        <dbReference type="PROSITE" id="PS50965"/>
    </source>
</evidence>
<feature type="domain" description="NERD" evidence="2">
    <location>
        <begin position="28"/>
        <end position="158"/>
    </location>
</feature>
<dbReference type="PANTHER" id="PTHR35287">
    <property type="entry name" value="SI:ZFOS-911D5.4"/>
    <property type="match status" value="1"/>
</dbReference>
<reference evidence="4" key="1">
    <citation type="submission" date="2025-08" db="UniProtKB">
        <authorList>
            <consortium name="RefSeq"/>
        </authorList>
    </citation>
    <scope>IDENTIFICATION</scope>
    <source>
        <tissue evidence="4">Gonad</tissue>
    </source>
</reference>
<organism evidence="3 4">
    <name type="scientific">Branchiostoma belcheri</name>
    <name type="common">Amphioxus</name>
    <dbReference type="NCBI Taxonomy" id="7741"/>
    <lineage>
        <taxon>Eukaryota</taxon>
        <taxon>Metazoa</taxon>
        <taxon>Chordata</taxon>
        <taxon>Cephalochordata</taxon>
        <taxon>Leptocardii</taxon>
        <taxon>Amphioxiformes</taxon>
        <taxon>Branchiostomatidae</taxon>
        <taxon>Branchiostoma</taxon>
    </lineage>
</organism>
<gene>
    <name evidence="4" type="primary">LOC109483710</name>
</gene>
<proteinExistence type="predicted"/>
<protein>
    <submittedName>
        <fullName evidence="4">Uncharacterized protein LOC109483710</fullName>
    </submittedName>
</protein>
<dbReference type="PROSITE" id="PS50965">
    <property type="entry name" value="NERD"/>
    <property type="match status" value="1"/>
</dbReference>
<evidence type="ECO:0000313" key="4">
    <source>
        <dbReference type="RefSeq" id="XP_019642317.1"/>
    </source>
</evidence>
<name>A0A6P5AGF0_BRABE</name>
<dbReference type="InterPro" id="IPR011528">
    <property type="entry name" value="NERD"/>
</dbReference>
<keyword evidence="3" id="KW-1185">Reference proteome</keyword>
<evidence type="ECO:0000256" key="1">
    <source>
        <dbReference type="SAM" id="MobiDB-lite"/>
    </source>
</evidence>
<dbReference type="Pfam" id="PF08378">
    <property type="entry name" value="NERD"/>
    <property type="match status" value="1"/>
</dbReference>
<feature type="compositionally biased region" description="Basic and acidic residues" evidence="1">
    <location>
        <begin position="15"/>
        <end position="28"/>
    </location>
</feature>
<dbReference type="GeneID" id="109483710"/>
<feature type="region of interest" description="Disordered" evidence="1">
    <location>
        <begin position="1"/>
        <end position="28"/>
    </location>
</feature>
<evidence type="ECO:0000313" key="3">
    <source>
        <dbReference type="Proteomes" id="UP000515135"/>
    </source>
</evidence>
<dbReference type="OrthoDB" id="1874403at2759"/>
<sequence length="334" mass="37634">MFQISNRLVQAHEASSPREHLEEEHVRAGRDGETGFVQRIRNQRGLNSGDVFCGLRVPDEFQTRKHEIDVVVLTAHGVYCIEVKNWSGELEKSQDGSWIQKRLSANGKGRNGTSVDYVIQHNNVVAELKVRTNLLRSHMLRAGCGLKQKYFHSRVVLLNPHLRVEDSIVADPDVVMYDKCEEFIASFQQTYLGMITDAISPALITGQLSYAQIDQVRNVLKTIGTWDVVDLHGGKRLIGDFRSCKQVTVNRKETELLEFSHQRNGYISAMWALLGYIPQVSVTLYDRGGAGWLWHSSSGVISVPYNAEIVFRICGEEVDAKIPANNIDRITLSI</sequence>
<dbReference type="Proteomes" id="UP000515135">
    <property type="component" value="Unplaced"/>
</dbReference>
<dbReference type="KEGG" id="bbel:109483710"/>
<dbReference type="AlphaFoldDB" id="A0A6P5AGF0"/>
<dbReference type="RefSeq" id="XP_019642317.1">
    <property type="nucleotide sequence ID" value="XM_019786758.1"/>
</dbReference>
<accession>A0A6P5AGF0</accession>
<dbReference type="PANTHER" id="PTHR35287:SF1">
    <property type="entry name" value="SI:ZFOS-911D5.4"/>
    <property type="match status" value="1"/>
</dbReference>